<accession>A0A563W5L8</accession>
<dbReference type="AlphaFoldDB" id="A0A563W5L8"/>
<sequence length="302" mass="33827">MVDISMPQFFTLQDGRQIAYQSVGDPKGRPIFFFHGSPGSRLEGFSAEAAALKNRWHIIALDRPGMGQSDFKPGYTLLHYTKDICELADGLGFKTFGVMGHSGGGATVLSCAYALPERLDFALDLGGWAPVIVPELRSQMTSLDRFFVERCIPLPKPHQPKRIPLLFKFTFTLVGLVAKVFPPAIFIHFLNQSQYFCEADRAVLSAPEAANFLVQTVRESFHQGSEGPAYDALLRYQDWGFDIGEITFPIQLFHGTDDISAPYSFAEYKHSQLPNSQLHIYPQEGHFFLWSHWADIMAIAST</sequence>
<feature type="domain" description="AB hydrolase-1" evidence="1">
    <location>
        <begin position="30"/>
        <end position="292"/>
    </location>
</feature>
<dbReference type="RefSeq" id="WP_144868353.1">
    <property type="nucleotide sequence ID" value="NZ_LR213850.1"/>
</dbReference>
<gene>
    <name evidence="2" type="ORF">H1P_930003</name>
</gene>
<dbReference type="Gene3D" id="3.40.50.1820">
    <property type="entry name" value="alpha/beta hydrolase"/>
    <property type="match status" value="1"/>
</dbReference>
<name>A0A563W5L8_9CYAN</name>
<evidence type="ECO:0000313" key="3">
    <source>
        <dbReference type="Proteomes" id="UP000320055"/>
    </source>
</evidence>
<dbReference type="Proteomes" id="UP000320055">
    <property type="component" value="Unassembled WGS sequence"/>
</dbReference>
<dbReference type="InterPro" id="IPR029058">
    <property type="entry name" value="AB_hydrolase_fold"/>
</dbReference>
<proteinExistence type="predicted"/>
<dbReference type="Pfam" id="PF00561">
    <property type="entry name" value="Abhydrolase_1"/>
    <property type="match status" value="1"/>
</dbReference>
<evidence type="ECO:0000259" key="1">
    <source>
        <dbReference type="Pfam" id="PF00561"/>
    </source>
</evidence>
<dbReference type="PANTHER" id="PTHR45763:SF46">
    <property type="entry name" value="AB HYDROLASE-1 DOMAIN-CONTAINING PROTEIN"/>
    <property type="match status" value="1"/>
</dbReference>
<organism evidence="2 3">
    <name type="scientific">Hyella patelloides LEGE 07179</name>
    <dbReference type="NCBI Taxonomy" id="945734"/>
    <lineage>
        <taxon>Bacteria</taxon>
        <taxon>Bacillati</taxon>
        <taxon>Cyanobacteriota</taxon>
        <taxon>Cyanophyceae</taxon>
        <taxon>Pleurocapsales</taxon>
        <taxon>Hyellaceae</taxon>
        <taxon>Hyella</taxon>
    </lineage>
</organism>
<dbReference type="SUPFAM" id="SSF53474">
    <property type="entry name" value="alpha/beta-Hydrolases"/>
    <property type="match status" value="1"/>
</dbReference>
<dbReference type="EMBL" id="CAACVJ010000702">
    <property type="protein sequence ID" value="VEP18833.1"/>
    <property type="molecule type" value="Genomic_DNA"/>
</dbReference>
<dbReference type="InterPro" id="IPR000073">
    <property type="entry name" value="AB_hydrolase_1"/>
</dbReference>
<dbReference type="OrthoDB" id="9797695at2"/>
<evidence type="ECO:0000313" key="2">
    <source>
        <dbReference type="EMBL" id="VEP18833.1"/>
    </source>
</evidence>
<dbReference type="PANTHER" id="PTHR45763">
    <property type="entry name" value="HYDROLASE, ALPHA/BETA FOLD FAMILY PROTEIN, EXPRESSED-RELATED"/>
    <property type="match status" value="1"/>
</dbReference>
<protein>
    <recommendedName>
        <fullName evidence="1">AB hydrolase-1 domain-containing protein</fullName>
    </recommendedName>
</protein>
<keyword evidence="3" id="KW-1185">Reference proteome</keyword>
<reference evidence="2 3" key="1">
    <citation type="submission" date="2019-01" db="EMBL/GenBank/DDBJ databases">
        <authorList>
            <person name="Brito A."/>
        </authorList>
    </citation>
    <scope>NUCLEOTIDE SEQUENCE [LARGE SCALE GENOMIC DNA]</scope>
    <source>
        <strain evidence="2">1</strain>
    </source>
</reference>